<evidence type="ECO:0000313" key="1">
    <source>
        <dbReference type="EMBL" id="MCS0581363.1"/>
    </source>
</evidence>
<dbReference type="SUPFAM" id="SSF160214">
    <property type="entry name" value="FlaG-like"/>
    <property type="match status" value="1"/>
</dbReference>
<dbReference type="PANTHER" id="PTHR37166">
    <property type="entry name" value="PROTEIN FLAG"/>
    <property type="match status" value="1"/>
</dbReference>
<sequence>MNIQPFASPVVPKLDDRTVAATDAVAGARTQADPAAKTATPTREEVDTAVKKLNESLPGSSQMLQFSVDHDSHEIVVKLIDQNTQEVVRQIPSVEALQIAKSIDKMQGLLIRQKA</sequence>
<dbReference type="InterPro" id="IPR035924">
    <property type="entry name" value="FlaG-like_sf"/>
</dbReference>
<protein>
    <submittedName>
        <fullName evidence="1">Flagellar protein FlaG</fullName>
    </submittedName>
</protein>
<dbReference type="InterPro" id="IPR005186">
    <property type="entry name" value="FlaG"/>
</dbReference>
<accession>A0ABT1ZN66</accession>
<dbReference type="EMBL" id="JANUGW010000004">
    <property type="protein sequence ID" value="MCS0581363.1"/>
    <property type="molecule type" value="Genomic_DNA"/>
</dbReference>
<keyword evidence="1" id="KW-0282">Flagellum</keyword>
<dbReference type="Gene3D" id="3.30.160.170">
    <property type="entry name" value="FlaG-like"/>
    <property type="match status" value="1"/>
</dbReference>
<keyword evidence="2" id="KW-1185">Reference proteome</keyword>
<dbReference type="Pfam" id="PF03646">
    <property type="entry name" value="FlaG"/>
    <property type="match status" value="1"/>
</dbReference>
<dbReference type="RefSeq" id="WP_258815968.1">
    <property type="nucleotide sequence ID" value="NZ_JANUGW010000004.1"/>
</dbReference>
<name>A0ABT1ZN66_9BURK</name>
<dbReference type="PANTHER" id="PTHR37166:SF1">
    <property type="entry name" value="PROTEIN FLAG"/>
    <property type="match status" value="1"/>
</dbReference>
<evidence type="ECO:0000313" key="2">
    <source>
        <dbReference type="Proteomes" id="UP001204151"/>
    </source>
</evidence>
<gene>
    <name evidence="1" type="ORF">NX784_07145</name>
</gene>
<keyword evidence="1" id="KW-0966">Cell projection</keyword>
<organism evidence="1 2">
    <name type="scientific">Massilia pinisoli</name>
    <dbReference type="NCBI Taxonomy" id="1772194"/>
    <lineage>
        <taxon>Bacteria</taxon>
        <taxon>Pseudomonadati</taxon>
        <taxon>Pseudomonadota</taxon>
        <taxon>Betaproteobacteria</taxon>
        <taxon>Burkholderiales</taxon>
        <taxon>Oxalobacteraceae</taxon>
        <taxon>Telluria group</taxon>
        <taxon>Massilia</taxon>
    </lineage>
</organism>
<dbReference type="Proteomes" id="UP001204151">
    <property type="component" value="Unassembled WGS sequence"/>
</dbReference>
<comment type="caution">
    <text evidence="1">The sequence shown here is derived from an EMBL/GenBank/DDBJ whole genome shotgun (WGS) entry which is preliminary data.</text>
</comment>
<keyword evidence="1" id="KW-0969">Cilium</keyword>
<reference evidence="1 2" key="1">
    <citation type="submission" date="2022-08" db="EMBL/GenBank/DDBJ databases">
        <title>Reclassification of Massilia species as members of the genera Telluria, Duganella, Pseudoduganella, Mokoshia gen. nov. and Zemynaea gen. nov. using orthogonal and non-orthogonal genome-based approaches.</title>
        <authorList>
            <person name="Bowman J.P."/>
        </authorList>
    </citation>
    <scope>NUCLEOTIDE SEQUENCE [LARGE SCALE GENOMIC DNA]</scope>
    <source>
        <strain evidence="1 2">JCM 31316</strain>
    </source>
</reference>
<proteinExistence type="predicted"/>